<evidence type="ECO:0000313" key="1">
    <source>
        <dbReference type="EMBL" id="VTQ66849.1"/>
    </source>
</evidence>
<dbReference type="EMBL" id="CABEEP010000001">
    <property type="protein sequence ID" value="VTQ66849.1"/>
    <property type="molecule type" value="Genomic_DNA"/>
</dbReference>
<dbReference type="Proteomes" id="UP000352698">
    <property type="component" value="Unassembled WGS sequence"/>
</dbReference>
<comment type="caution">
    <text evidence="1">The sequence shown here is derived from an EMBL/GenBank/DDBJ whole genome shotgun (WGS) entry which is preliminary data.</text>
</comment>
<sequence>MKQEIILFYGLSTKAENLQKQIEKIRKKGFYSSVTEGQGPCDIREYNNHFSSITYDHPKNPMNLEYLKDFSINWKKYISPFKDWWPLWSYYFQRTQDTEKNKVNNFNPGLHKATKKNIEHLCEKNRKYTGQLIVRGCKIGLDSARDNENVTIYYCIDDLDMKRIIEKKIKRLSLLKNFAISFAIGKILKERYIFLKMDMKCLHLGKHLQMNGKVINQKVGKR</sequence>
<protein>
    <submittedName>
        <fullName evidence="1">Uncharacterized protein</fullName>
    </submittedName>
</protein>
<evidence type="ECO:0000313" key="2">
    <source>
        <dbReference type="Proteomes" id="UP000352698"/>
    </source>
</evidence>
<dbReference type="AlphaFoldDB" id="A0A7Z9AWL9"/>
<organism evidence="1 2">
    <name type="scientific">Enterococcus hirae</name>
    <dbReference type="NCBI Taxonomy" id="1354"/>
    <lineage>
        <taxon>Bacteria</taxon>
        <taxon>Bacillati</taxon>
        <taxon>Bacillota</taxon>
        <taxon>Bacilli</taxon>
        <taxon>Lactobacillales</taxon>
        <taxon>Enterococcaceae</taxon>
        <taxon>Enterococcus</taxon>
    </lineage>
</organism>
<reference evidence="1 2" key="1">
    <citation type="submission" date="2019-05" db="EMBL/GenBank/DDBJ databases">
        <authorList>
            <consortium name="Pathogen Informatics"/>
        </authorList>
    </citation>
    <scope>NUCLEOTIDE SEQUENCE [LARGE SCALE GENOMIC DNA]</scope>
    <source>
        <strain evidence="1 2">NCTC12204</strain>
    </source>
</reference>
<dbReference type="RefSeq" id="WP_010737982.1">
    <property type="nucleotide sequence ID" value="NZ_CABEEP010000001.1"/>
</dbReference>
<gene>
    <name evidence="1" type="ORF">NCTC12204_02010</name>
</gene>
<proteinExistence type="predicted"/>
<name>A0A7Z9AWL9_ENTHR</name>
<accession>A0A7Z9AWL9</accession>